<dbReference type="EMBL" id="JAGTJQ010000006">
    <property type="protein sequence ID" value="KAH7029025.1"/>
    <property type="molecule type" value="Genomic_DNA"/>
</dbReference>
<evidence type="ECO:0000256" key="6">
    <source>
        <dbReference type="ARBA" id="ARBA00023242"/>
    </source>
</evidence>
<evidence type="ECO:0000313" key="9">
    <source>
        <dbReference type="EMBL" id="KAH7029025.1"/>
    </source>
</evidence>
<evidence type="ECO:0000256" key="5">
    <source>
        <dbReference type="ARBA" id="ARBA00022833"/>
    </source>
</evidence>
<dbReference type="PANTHER" id="PTHR13204">
    <property type="entry name" value="PTD012 PROTEIN"/>
    <property type="match status" value="1"/>
</dbReference>
<sequence length="338" mass="36452">MKTEKYPLTPPPLSAIAAALPPHLAANYASSSVTVTPCPDLRNEPFNLTTRGLGGSPRVAEVGGQSNLFPQPQLQQIWSLPDLAREMEMSPHRGNLIGAGAGPWKDVGQNSELAADYSWSDGGEGGGDDHDDQEQQKQGTTNDKNGSRCVLVNKSSGEVEVHKAPAPNCALMCNLFGSHGEAGDVLKITARGRTGERGSFTECIQAALHEAFGGDTTVSLGGVVLIKKGKAKYHVMPDFPADKDLPFKNLDRLMQWLTWHEYEGPIIGLSVLHSADPGGKIGLRLEHTHTFSPTGKGAGGHYHFDLKETNGEDVEYEAYFNAAEVIYRIDRVAQRNKA</sequence>
<feature type="domain" description="DUF1907" evidence="8">
    <location>
        <begin position="19"/>
        <end position="329"/>
    </location>
</feature>
<keyword evidence="6" id="KW-0539">Nucleus</keyword>
<evidence type="ECO:0000256" key="3">
    <source>
        <dbReference type="ARBA" id="ARBA00022723"/>
    </source>
</evidence>
<dbReference type="GO" id="GO:0016788">
    <property type="term" value="F:hydrolase activity, acting on ester bonds"/>
    <property type="evidence" value="ECO:0007669"/>
    <property type="project" value="TreeGrafter"/>
</dbReference>
<dbReference type="InterPro" id="IPR015021">
    <property type="entry name" value="C11orf54_DUF1907"/>
</dbReference>
<dbReference type="GO" id="GO:0005634">
    <property type="term" value="C:nucleus"/>
    <property type="evidence" value="ECO:0007669"/>
    <property type="project" value="UniProtKB-SubCell"/>
</dbReference>
<organism evidence="9 10">
    <name type="scientific">Microdochium trichocladiopsis</name>
    <dbReference type="NCBI Taxonomy" id="1682393"/>
    <lineage>
        <taxon>Eukaryota</taxon>
        <taxon>Fungi</taxon>
        <taxon>Dikarya</taxon>
        <taxon>Ascomycota</taxon>
        <taxon>Pezizomycotina</taxon>
        <taxon>Sordariomycetes</taxon>
        <taxon>Xylariomycetidae</taxon>
        <taxon>Xylariales</taxon>
        <taxon>Microdochiaceae</taxon>
        <taxon>Microdochium</taxon>
    </lineage>
</organism>
<dbReference type="Proteomes" id="UP000756346">
    <property type="component" value="Unassembled WGS sequence"/>
</dbReference>
<keyword evidence="3" id="KW-0479">Metal-binding</keyword>
<evidence type="ECO:0000256" key="2">
    <source>
        <dbReference type="ARBA" id="ARBA00011245"/>
    </source>
</evidence>
<evidence type="ECO:0000259" key="8">
    <source>
        <dbReference type="SMART" id="SM01168"/>
    </source>
</evidence>
<keyword evidence="10" id="KW-1185">Reference proteome</keyword>
<evidence type="ECO:0000256" key="7">
    <source>
        <dbReference type="SAM" id="MobiDB-lite"/>
    </source>
</evidence>
<comment type="subunit">
    <text evidence="2">Monomer.</text>
</comment>
<evidence type="ECO:0000256" key="1">
    <source>
        <dbReference type="ARBA" id="ARBA00004123"/>
    </source>
</evidence>
<dbReference type="GO" id="GO:0008270">
    <property type="term" value="F:zinc ion binding"/>
    <property type="evidence" value="ECO:0007669"/>
    <property type="project" value="TreeGrafter"/>
</dbReference>
<comment type="caution">
    <text evidence="9">The sequence shown here is derived from an EMBL/GenBank/DDBJ whole genome shotgun (WGS) entry which is preliminary data.</text>
</comment>
<gene>
    <name evidence="9" type="ORF">B0I36DRAFT_324872</name>
</gene>
<dbReference type="CDD" id="cd17298">
    <property type="entry name" value="DUF1907"/>
    <property type="match status" value="1"/>
</dbReference>
<comment type="subcellular location">
    <subcellularLocation>
        <location evidence="1">Nucleus</location>
    </subcellularLocation>
</comment>
<keyword evidence="4" id="KW-0378">Hydrolase</keyword>
<keyword evidence="5" id="KW-0862">Zinc</keyword>
<dbReference type="Pfam" id="PF08925">
    <property type="entry name" value="DUF1907"/>
    <property type="match status" value="1"/>
</dbReference>
<dbReference type="PANTHER" id="PTHR13204:SF1">
    <property type="entry name" value="ESTER HYDROLASE C11ORF54"/>
    <property type="match status" value="1"/>
</dbReference>
<dbReference type="SUPFAM" id="SSF117856">
    <property type="entry name" value="AF0104/ALDC/Ptd012-like"/>
    <property type="match status" value="1"/>
</dbReference>
<evidence type="ECO:0000256" key="4">
    <source>
        <dbReference type="ARBA" id="ARBA00022801"/>
    </source>
</evidence>
<dbReference type="GeneID" id="70183717"/>
<dbReference type="RefSeq" id="XP_046011313.1">
    <property type="nucleotide sequence ID" value="XM_046154171.1"/>
</dbReference>
<feature type="region of interest" description="Disordered" evidence="7">
    <location>
        <begin position="116"/>
        <end position="149"/>
    </location>
</feature>
<accession>A0A9P8Y4R5</accession>
<dbReference type="SMART" id="SM01168">
    <property type="entry name" value="DUF1907"/>
    <property type="match status" value="1"/>
</dbReference>
<evidence type="ECO:0000313" key="10">
    <source>
        <dbReference type="Proteomes" id="UP000756346"/>
    </source>
</evidence>
<protein>
    <recommendedName>
        <fullName evidence="8">DUF1907 domain-containing protein</fullName>
    </recommendedName>
</protein>
<name>A0A9P8Y4R5_9PEZI</name>
<dbReference type="OrthoDB" id="5119241at2759"/>
<dbReference type="AlphaFoldDB" id="A0A9P8Y4R5"/>
<proteinExistence type="predicted"/>
<reference evidence="9" key="1">
    <citation type="journal article" date="2021" name="Nat. Commun.">
        <title>Genetic determinants of endophytism in the Arabidopsis root mycobiome.</title>
        <authorList>
            <person name="Mesny F."/>
            <person name="Miyauchi S."/>
            <person name="Thiergart T."/>
            <person name="Pickel B."/>
            <person name="Atanasova L."/>
            <person name="Karlsson M."/>
            <person name="Huettel B."/>
            <person name="Barry K.W."/>
            <person name="Haridas S."/>
            <person name="Chen C."/>
            <person name="Bauer D."/>
            <person name="Andreopoulos W."/>
            <person name="Pangilinan J."/>
            <person name="LaButti K."/>
            <person name="Riley R."/>
            <person name="Lipzen A."/>
            <person name="Clum A."/>
            <person name="Drula E."/>
            <person name="Henrissat B."/>
            <person name="Kohler A."/>
            <person name="Grigoriev I.V."/>
            <person name="Martin F.M."/>
            <person name="Hacquard S."/>
        </authorList>
    </citation>
    <scope>NUCLEOTIDE SEQUENCE</scope>
    <source>
        <strain evidence="9">MPI-CAGE-CH-0230</strain>
    </source>
</reference>